<evidence type="ECO:0000313" key="1">
    <source>
        <dbReference type="EMBL" id="GGL15219.1"/>
    </source>
</evidence>
<sequence>MTDNTREVTSADLQSRSPAELSVYLRAQGWQLLHREGAVAFWTLPVGGADVEVLQPLDPDLRDYALRMGDAVTVLAAVEGRPTPEILRSIGAATWDVHTISLFPGEEEPGLISLEDGVWACESLEALLSAAAYPVFARQDRAVHPSRKLQGLAEFLRTVRMGPTLPGSYKLTVHTPVPPRLAEQLPLFEGDAAEEEPAERQVSLRLHAAVQAALEAADAALLTPDGLERFNAAVSRGVSANLCEALWGFGAGGRQSFEVSIALAAARPSSTPLPALRFRKDHLPVLREAAVELRARVPEENVAVMGEVVRLHRESPDAGEITLVGRLDDAEQLRRVWLTLAPEVYGDAVRAHSEMRRVSARGNLVRRGTRSYLTNVTDFTVLPGMGDE</sequence>
<dbReference type="Proteomes" id="UP000656042">
    <property type="component" value="Unassembled WGS sequence"/>
</dbReference>
<organism evidence="1 2">
    <name type="scientific">Mangrovihabitans endophyticus</name>
    <dbReference type="NCBI Taxonomy" id="1751298"/>
    <lineage>
        <taxon>Bacteria</taxon>
        <taxon>Bacillati</taxon>
        <taxon>Actinomycetota</taxon>
        <taxon>Actinomycetes</taxon>
        <taxon>Micromonosporales</taxon>
        <taxon>Micromonosporaceae</taxon>
        <taxon>Mangrovihabitans</taxon>
    </lineage>
</organism>
<protein>
    <submittedName>
        <fullName evidence="1">Uncharacterized protein</fullName>
    </submittedName>
</protein>
<reference evidence="1" key="1">
    <citation type="journal article" date="2014" name="Int. J. Syst. Evol. Microbiol.">
        <title>Complete genome sequence of Corynebacterium casei LMG S-19264T (=DSM 44701T), isolated from a smear-ripened cheese.</title>
        <authorList>
            <consortium name="US DOE Joint Genome Institute (JGI-PGF)"/>
            <person name="Walter F."/>
            <person name="Albersmeier A."/>
            <person name="Kalinowski J."/>
            <person name="Ruckert C."/>
        </authorList>
    </citation>
    <scope>NUCLEOTIDE SEQUENCE</scope>
    <source>
        <strain evidence="1">CGMCC 4.7299</strain>
    </source>
</reference>
<name>A0A8J3C6Y3_9ACTN</name>
<dbReference type="RefSeq" id="WP_189082448.1">
    <property type="nucleotide sequence ID" value="NZ_BMMX01000047.1"/>
</dbReference>
<accession>A0A8J3C6Y3</accession>
<keyword evidence="2" id="KW-1185">Reference proteome</keyword>
<dbReference type="AlphaFoldDB" id="A0A8J3C6Y3"/>
<dbReference type="EMBL" id="BMMX01000047">
    <property type="protein sequence ID" value="GGL15219.1"/>
    <property type="molecule type" value="Genomic_DNA"/>
</dbReference>
<comment type="caution">
    <text evidence="1">The sequence shown here is derived from an EMBL/GenBank/DDBJ whole genome shotgun (WGS) entry which is preliminary data.</text>
</comment>
<reference evidence="1" key="2">
    <citation type="submission" date="2020-09" db="EMBL/GenBank/DDBJ databases">
        <authorList>
            <person name="Sun Q."/>
            <person name="Zhou Y."/>
        </authorList>
    </citation>
    <scope>NUCLEOTIDE SEQUENCE</scope>
    <source>
        <strain evidence="1">CGMCC 4.7299</strain>
    </source>
</reference>
<proteinExistence type="predicted"/>
<evidence type="ECO:0000313" key="2">
    <source>
        <dbReference type="Proteomes" id="UP000656042"/>
    </source>
</evidence>
<gene>
    <name evidence="1" type="ORF">GCM10012284_57330</name>
</gene>